<dbReference type="InterPro" id="IPR009057">
    <property type="entry name" value="Homeodomain-like_sf"/>
</dbReference>
<dbReference type="InterPro" id="IPR050624">
    <property type="entry name" value="HTH-type_Tx_Regulator"/>
</dbReference>
<dbReference type="Gene3D" id="1.10.357.10">
    <property type="entry name" value="Tetracycline Repressor, domain 2"/>
    <property type="match status" value="1"/>
</dbReference>
<dbReference type="KEGG" id="acel:acsn021_03230"/>
<evidence type="ECO:0000313" key="2">
    <source>
        <dbReference type="EMBL" id="BCJ92754.1"/>
    </source>
</evidence>
<reference evidence="2 3" key="1">
    <citation type="journal article" date="2016" name="Int. J. Syst. Evol. Microbiol.">
        <title>Descriptions of Anaerotaenia torta gen. nov., sp. nov. and Anaerocolumna cellulosilytica gen. nov., sp. nov. isolated from a methanogenic reactor of cattle waste.</title>
        <authorList>
            <person name="Uek A."/>
            <person name="Ohtaki Y."/>
            <person name="Kaku N."/>
            <person name="Ueki K."/>
        </authorList>
    </citation>
    <scope>NUCLEOTIDE SEQUENCE [LARGE SCALE GENOMIC DNA]</scope>
    <source>
        <strain evidence="2 3">SN021</strain>
    </source>
</reference>
<evidence type="ECO:0000256" key="1">
    <source>
        <dbReference type="ARBA" id="ARBA00023125"/>
    </source>
</evidence>
<organism evidence="2 3">
    <name type="scientific">Anaerocolumna cellulosilytica</name>
    <dbReference type="NCBI Taxonomy" id="433286"/>
    <lineage>
        <taxon>Bacteria</taxon>
        <taxon>Bacillati</taxon>
        <taxon>Bacillota</taxon>
        <taxon>Clostridia</taxon>
        <taxon>Lachnospirales</taxon>
        <taxon>Lachnospiraceae</taxon>
        <taxon>Anaerocolumna</taxon>
    </lineage>
</organism>
<dbReference type="PANTHER" id="PTHR43479">
    <property type="entry name" value="ACREF/ENVCD OPERON REPRESSOR-RELATED"/>
    <property type="match status" value="1"/>
</dbReference>
<dbReference type="Pfam" id="PF00440">
    <property type="entry name" value="TetR_N"/>
    <property type="match status" value="1"/>
</dbReference>
<dbReference type="Proteomes" id="UP000515561">
    <property type="component" value="Chromosome"/>
</dbReference>
<proteinExistence type="predicted"/>
<dbReference type="PROSITE" id="PS50977">
    <property type="entry name" value="HTH_TETR_2"/>
    <property type="match status" value="1"/>
</dbReference>
<dbReference type="GO" id="GO:0003677">
    <property type="term" value="F:DNA binding"/>
    <property type="evidence" value="ECO:0007669"/>
    <property type="project" value="UniProtKB-UniRule"/>
</dbReference>
<accession>A0A6S6QQ86</accession>
<dbReference type="AlphaFoldDB" id="A0A6S6QQ86"/>
<dbReference type="InterPro" id="IPR001647">
    <property type="entry name" value="HTH_TetR"/>
</dbReference>
<dbReference type="RefSeq" id="WP_184094514.1">
    <property type="nucleotide sequence ID" value="NZ_AP023367.1"/>
</dbReference>
<keyword evidence="3" id="KW-1185">Reference proteome</keyword>
<gene>
    <name evidence="2" type="ORF">acsn021_03230</name>
</gene>
<evidence type="ECO:0000313" key="3">
    <source>
        <dbReference type="Proteomes" id="UP000515561"/>
    </source>
</evidence>
<sequence length="191" mass="22309">MGRAYTEEERAELKIKLKEIASTMFMHQGFKDFRIQELTKQVGISLGGFYTFYKDKEALYEEILRDEKHRIRKKILTIIEEENQTPKDFFTDLANVLLDKTTSNKFYTNEYSSLLETLVYNEDPVTTADNLFFIQQIRKIWVKKGIYISASDQELASAVAMLAVLCTHKDKIGVGFDSWYQVIEKLLLDHL</sequence>
<dbReference type="SUPFAM" id="SSF46689">
    <property type="entry name" value="Homeodomain-like"/>
    <property type="match status" value="1"/>
</dbReference>
<dbReference type="EMBL" id="AP023367">
    <property type="protein sequence ID" value="BCJ92754.1"/>
    <property type="molecule type" value="Genomic_DNA"/>
</dbReference>
<keyword evidence="1" id="KW-0238">DNA-binding</keyword>
<name>A0A6S6QQ86_9FIRM</name>
<dbReference type="PANTHER" id="PTHR43479:SF11">
    <property type="entry name" value="ACREF_ENVCD OPERON REPRESSOR-RELATED"/>
    <property type="match status" value="1"/>
</dbReference>
<protein>
    <submittedName>
        <fullName evidence="2">Uncharacterized protein</fullName>
    </submittedName>
</protein>